<feature type="compositionally biased region" description="Polar residues" evidence="1">
    <location>
        <begin position="18"/>
        <end position="36"/>
    </location>
</feature>
<keyword evidence="3" id="KW-1185">Reference proteome</keyword>
<comment type="caution">
    <text evidence="2">The sequence shown here is derived from an EMBL/GenBank/DDBJ whole genome shotgun (WGS) entry which is preliminary data.</text>
</comment>
<dbReference type="Proteomes" id="UP001283361">
    <property type="component" value="Unassembled WGS sequence"/>
</dbReference>
<name>A0AAE1CUG3_9GAST</name>
<evidence type="ECO:0000313" key="3">
    <source>
        <dbReference type="Proteomes" id="UP001283361"/>
    </source>
</evidence>
<protein>
    <submittedName>
        <fullName evidence="2">Uncharacterized protein</fullName>
    </submittedName>
</protein>
<feature type="region of interest" description="Disordered" evidence="1">
    <location>
        <begin position="1"/>
        <end position="39"/>
    </location>
</feature>
<evidence type="ECO:0000256" key="1">
    <source>
        <dbReference type="SAM" id="MobiDB-lite"/>
    </source>
</evidence>
<evidence type="ECO:0000313" key="2">
    <source>
        <dbReference type="EMBL" id="KAK3736943.1"/>
    </source>
</evidence>
<dbReference type="AlphaFoldDB" id="A0AAE1CUG3"/>
<sequence length="104" mass="11464">MRAQRPKSVNRKDEKWQQNENQARDITSPSGSQTKTAHGVILHPQIGSIASITMIQDVYSSVTAVAPHPTGVSLTEKNRNLIAISRTERPASPHPRKPTLIGFE</sequence>
<dbReference type="EMBL" id="JAWDGP010006680">
    <property type="protein sequence ID" value="KAK3736943.1"/>
    <property type="molecule type" value="Genomic_DNA"/>
</dbReference>
<gene>
    <name evidence="2" type="ORF">RRG08_009422</name>
</gene>
<reference evidence="2" key="1">
    <citation type="journal article" date="2023" name="G3 (Bethesda)">
        <title>A reference genome for the long-term kleptoplast-retaining sea slug Elysia crispata morphotype clarki.</title>
        <authorList>
            <person name="Eastman K.E."/>
            <person name="Pendleton A.L."/>
            <person name="Shaikh M.A."/>
            <person name="Suttiyut T."/>
            <person name="Ogas R."/>
            <person name="Tomko P."/>
            <person name="Gavelis G."/>
            <person name="Widhalm J.R."/>
            <person name="Wisecaver J.H."/>
        </authorList>
    </citation>
    <scope>NUCLEOTIDE SEQUENCE</scope>
    <source>
        <strain evidence="2">ECLA1</strain>
    </source>
</reference>
<accession>A0AAE1CUG3</accession>
<proteinExistence type="predicted"/>
<organism evidence="2 3">
    <name type="scientific">Elysia crispata</name>
    <name type="common">lettuce slug</name>
    <dbReference type="NCBI Taxonomy" id="231223"/>
    <lineage>
        <taxon>Eukaryota</taxon>
        <taxon>Metazoa</taxon>
        <taxon>Spiralia</taxon>
        <taxon>Lophotrochozoa</taxon>
        <taxon>Mollusca</taxon>
        <taxon>Gastropoda</taxon>
        <taxon>Heterobranchia</taxon>
        <taxon>Euthyneura</taxon>
        <taxon>Panpulmonata</taxon>
        <taxon>Sacoglossa</taxon>
        <taxon>Placobranchoidea</taxon>
        <taxon>Plakobranchidae</taxon>
        <taxon>Elysia</taxon>
    </lineage>
</organism>